<accession>A0A4S8MNI7</accession>
<dbReference type="OrthoDB" id="3032871at2759"/>
<dbReference type="Proteomes" id="UP000297245">
    <property type="component" value="Unassembled WGS sequence"/>
</dbReference>
<name>A0A4S8MNI7_DENBC</name>
<gene>
    <name evidence="1" type="ORF">K435DRAFT_202588</name>
</gene>
<evidence type="ECO:0000313" key="2">
    <source>
        <dbReference type="Proteomes" id="UP000297245"/>
    </source>
</evidence>
<dbReference type="AlphaFoldDB" id="A0A4S8MNI7"/>
<reference evidence="1 2" key="1">
    <citation type="journal article" date="2019" name="Nat. Ecol. Evol.">
        <title>Megaphylogeny resolves global patterns of mushroom evolution.</title>
        <authorList>
            <person name="Varga T."/>
            <person name="Krizsan K."/>
            <person name="Foldi C."/>
            <person name="Dima B."/>
            <person name="Sanchez-Garcia M."/>
            <person name="Sanchez-Ramirez S."/>
            <person name="Szollosi G.J."/>
            <person name="Szarkandi J.G."/>
            <person name="Papp V."/>
            <person name="Albert L."/>
            <person name="Andreopoulos W."/>
            <person name="Angelini C."/>
            <person name="Antonin V."/>
            <person name="Barry K.W."/>
            <person name="Bougher N.L."/>
            <person name="Buchanan P."/>
            <person name="Buyck B."/>
            <person name="Bense V."/>
            <person name="Catcheside P."/>
            <person name="Chovatia M."/>
            <person name="Cooper J."/>
            <person name="Damon W."/>
            <person name="Desjardin D."/>
            <person name="Finy P."/>
            <person name="Geml J."/>
            <person name="Haridas S."/>
            <person name="Hughes K."/>
            <person name="Justo A."/>
            <person name="Karasinski D."/>
            <person name="Kautmanova I."/>
            <person name="Kiss B."/>
            <person name="Kocsube S."/>
            <person name="Kotiranta H."/>
            <person name="LaButti K.M."/>
            <person name="Lechner B.E."/>
            <person name="Liimatainen K."/>
            <person name="Lipzen A."/>
            <person name="Lukacs Z."/>
            <person name="Mihaltcheva S."/>
            <person name="Morgado L.N."/>
            <person name="Niskanen T."/>
            <person name="Noordeloos M.E."/>
            <person name="Ohm R.A."/>
            <person name="Ortiz-Santana B."/>
            <person name="Ovrebo C."/>
            <person name="Racz N."/>
            <person name="Riley R."/>
            <person name="Savchenko A."/>
            <person name="Shiryaev A."/>
            <person name="Soop K."/>
            <person name="Spirin V."/>
            <person name="Szebenyi C."/>
            <person name="Tomsovsky M."/>
            <person name="Tulloss R.E."/>
            <person name="Uehling J."/>
            <person name="Grigoriev I.V."/>
            <person name="Vagvolgyi C."/>
            <person name="Papp T."/>
            <person name="Martin F.M."/>
            <person name="Miettinen O."/>
            <person name="Hibbett D.S."/>
            <person name="Nagy L.G."/>
        </authorList>
    </citation>
    <scope>NUCLEOTIDE SEQUENCE [LARGE SCALE GENOMIC DNA]</scope>
    <source>
        <strain evidence="1 2">CBS 962.96</strain>
    </source>
</reference>
<protein>
    <submittedName>
        <fullName evidence="1">Uncharacterized protein</fullName>
    </submittedName>
</protein>
<keyword evidence="2" id="KW-1185">Reference proteome</keyword>
<organism evidence="1 2">
    <name type="scientific">Dendrothele bispora (strain CBS 962.96)</name>
    <dbReference type="NCBI Taxonomy" id="1314807"/>
    <lineage>
        <taxon>Eukaryota</taxon>
        <taxon>Fungi</taxon>
        <taxon>Dikarya</taxon>
        <taxon>Basidiomycota</taxon>
        <taxon>Agaricomycotina</taxon>
        <taxon>Agaricomycetes</taxon>
        <taxon>Agaricomycetidae</taxon>
        <taxon>Agaricales</taxon>
        <taxon>Agaricales incertae sedis</taxon>
        <taxon>Dendrothele</taxon>
    </lineage>
</organism>
<evidence type="ECO:0000313" key="1">
    <source>
        <dbReference type="EMBL" id="THV04372.1"/>
    </source>
</evidence>
<sequence>MAGAIIPLSIIVHGELPYFDRVTELSCKPHDRPVDVRAMLANVRSIRTEGMALFLVSPPLKTQEVVQGRMVHHGETLGTWSEHLYSVMSNPSASDNFYGEVKASQNVAGGRYALWSQSPLGETAPVCLGSEYQLTTVNCIAIPAVAAGRTKRLLDSPAESAPKKAKTDAFPASDCADIVILDDNARERVIQKARHHLACIKDSVSGNDLSQPNKKFSLVYPSMNPSVLGSSSFETRKGDDQVFRWKFRGRSSLGRDILPALRRFHSHDLTVKYLLSGTFGAGLTHLVVAAAVSLLSEGVPIVFLPSHHQRQNNSVLLLRDAILLALSTKQKLLDDWAAKLFDACQWSIQGLVKLCRVLATKNIRLVFIILELDKAPPDLFQLYDDMSTSHVLCYTVDPNSDMLRAREYMLRQDTFFLNGGLGEDEVDGWWAQLIAETGVQITRDDRVLISETTGNVPYFLEVLFQTVKKEGHFQKSQLGMQTPDIHSLLSGFMQKIFLDPSLQSSQSIAKKLCAAALSSGRADGSLSLIDRRFLMKDINDRWGCINLYALEALQRYSHELEDFNRYMDVCQWVTSIPRISGNTVMLGFGLEYFVTQELGRIGLELSTEQKKLKIPAGLPLISLPRGGRPESIIQSGIYIPWEYNHRCVDCVVVHFDEKAKKIWVVPIQISLVKRKELHSDSRTLFFEADWELWHQAILQRRNWGLDWHFVWIINCRRSRSITIDEADDRPRHLEHVVPVVKISQVIGDSLTRLSMS</sequence>
<dbReference type="EMBL" id="ML179057">
    <property type="protein sequence ID" value="THV04372.1"/>
    <property type="molecule type" value="Genomic_DNA"/>
</dbReference>
<proteinExistence type="predicted"/>